<name>A0A1N6M7S2_9VIBR</name>
<feature type="transmembrane region" description="Helical" evidence="1">
    <location>
        <begin position="20"/>
        <end position="38"/>
    </location>
</feature>
<keyword evidence="1" id="KW-1133">Transmembrane helix</keyword>
<sequence>MIKNNNVSDEYLVDPEPFSIFLGVAGFLGSVASLAGYIEFKRDQRRFFEQQRGKTLFEARDYLMSLEADIMQIEASLRKLEFILVEGTSTNQSLPLSQLRLEFGTCKPLFTLHGFRKFEETMQELNRLVGKSFDTTSQLFQRLYNLDVRIPKEVYRNLLDIQCRLNKVLRNDLTYEEGFNVYYELIIFTRSVIRNVRTEISRTM</sequence>
<evidence type="ECO:0000313" key="3">
    <source>
        <dbReference type="Proteomes" id="UP000184774"/>
    </source>
</evidence>
<organism evidence="2 3">
    <name type="scientific">Vibrio spartinae</name>
    <dbReference type="NCBI Taxonomy" id="1918945"/>
    <lineage>
        <taxon>Bacteria</taxon>
        <taxon>Pseudomonadati</taxon>
        <taxon>Pseudomonadota</taxon>
        <taxon>Gammaproteobacteria</taxon>
        <taxon>Vibrionales</taxon>
        <taxon>Vibrionaceae</taxon>
        <taxon>Vibrio</taxon>
    </lineage>
</organism>
<accession>A0A1N6M7S2</accession>
<dbReference type="EMBL" id="FSSB01000018">
    <property type="protein sequence ID" value="SIO95396.1"/>
    <property type="molecule type" value="Genomic_DNA"/>
</dbReference>
<evidence type="ECO:0000256" key="1">
    <source>
        <dbReference type="SAM" id="Phobius"/>
    </source>
</evidence>
<reference evidence="2 3" key="1">
    <citation type="submission" date="2016-12" db="EMBL/GenBank/DDBJ databases">
        <authorList>
            <person name="Song W.-J."/>
            <person name="Kurnit D.M."/>
        </authorList>
    </citation>
    <scope>NUCLEOTIDE SEQUENCE [LARGE SCALE GENOMIC DNA]</scope>
    <source>
        <strain evidence="2 3">CECT 9026</strain>
    </source>
</reference>
<evidence type="ECO:0000313" key="2">
    <source>
        <dbReference type="EMBL" id="SIO95396.1"/>
    </source>
</evidence>
<dbReference type="RefSeq" id="WP_074373886.1">
    <property type="nucleotide sequence ID" value="NZ_AP024907.1"/>
</dbReference>
<keyword evidence="1" id="KW-0472">Membrane</keyword>
<protein>
    <submittedName>
        <fullName evidence="2">Uncharacterized protein</fullName>
    </submittedName>
</protein>
<dbReference type="Proteomes" id="UP000184774">
    <property type="component" value="Unassembled WGS sequence"/>
</dbReference>
<dbReference type="AlphaFoldDB" id="A0A1N6M7S2"/>
<proteinExistence type="predicted"/>
<gene>
    <name evidence="2" type="ORF">VSP9026_03139</name>
</gene>
<keyword evidence="1" id="KW-0812">Transmembrane</keyword>